<accession>A0ABU1FVM7</accession>
<proteinExistence type="predicted"/>
<dbReference type="PANTHER" id="PTHR33744">
    <property type="entry name" value="CARBOHYDRATE DIACID REGULATOR"/>
    <property type="match status" value="1"/>
</dbReference>
<dbReference type="Pfam" id="PF07905">
    <property type="entry name" value="PucR"/>
    <property type="match status" value="1"/>
</dbReference>
<evidence type="ECO:0000259" key="2">
    <source>
        <dbReference type="Pfam" id="PF13556"/>
    </source>
</evidence>
<sequence length="477" mass="51779">MRVSDVVSASEFHIDVAVPGPEGALGRSFTWSVPTESIDPTEFLTPGTLVLTSGVGMNVTDVRVWDAYVERLARVPAAALVFGVGPAHPQVPQGLIDACQNQGLPLLLVPPEVPFPLVQREVQDRVTAERYDMIRRGSELAQQCSELVARGGTLHDVLHHIASTVGERALIEDRTGAELLRAGGPGPIIQRAEFTLPSPDNDAFRLVIEASQTSQLVTSLIRPATAVLALQLAATLGSTAMAYSRSAGRLVEAIYSRSTIETEDLLALTRDAELDPFRPIGVVLLQVDSGMSVTYLRTLSWRIRTRLGAEFPTMRFVEDADLSTVLVQGKMTMTELSLIVSESLGNAPSTSCVIDVVENSAELGLTLRHLRRSLGAPGVTTAPPMNFDAVVDTLSHPGSMSLARRLLAPLNSPEHHPLRETLESYLKHSGVKSAICDELFIHRNTLSYRLRKIEELLGMDLQNGQNRAILMLSLRLA</sequence>
<reference evidence="4" key="1">
    <citation type="submission" date="2023-07" db="EMBL/GenBank/DDBJ databases">
        <title>Description of three actinobacteria isolated from air of manufacturing shop in a pharmaceutical factory.</title>
        <authorList>
            <person name="Zhang D.-F."/>
        </authorList>
    </citation>
    <scope>NUCLEOTIDE SEQUENCE [LARGE SCALE GENOMIC DNA]</scope>
    <source>
        <strain evidence="4">CCTCC AB 207010</strain>
    </source>
</reference>
<evidence type="ECO:0000313" key="3">
    <source>
        <dbReference type="EMBL" id="MDR5712233.1"/>
    </source>
</evidence>
<dbReference type="RefSeq" id="WP_310537614.1">
    <property type="nucleotide sequence ID" value="NZ_BAAAOC010000086.1"/>
</dbReference>
<name>A0ABU1FVM7_9MICC</name>
<dbReference type="Pfam" id="PF13556">
    <property type="entry name" value="HTH_30"/>
    <property type="match status" value="1"/>
</dbReference>
<evidence type="ECO:0000313" key="4">
    <source>
        <dbReference type="Proteomes" id="UP001260872"/>
    </source>
</evidence>
<dbReference type="InterPro" id="IPR042070">
    <property type="entry name" value="PucR_C-HTH_sf"/>
</dbReference>
<dbReference type="EMBL" id="JAVKGT010000021">
    <property type="protein sequence ID" value="MDR5712233.1"/>
    <property type="molecule type" value="Genomic_DNA"/>
</dbReference>
<feature type="domain" description="PucR C-terminal helix-turn-helix" evidence="2">
    <location>
        <begin position="418"/>
        <end position="476"/>
    </location>
</feature>
<dbReference type="PANTHER" id="PTHR33744:SF15">
    <property type="entry name" value="CARBOHYDRATE DIACID REGULATOR"/>
    <property type="match status" value="1"/>
</dbReference>
<evidence type="ECO:0000259" key="1">
    <source>
        <dbReference type="Pfam" id="PF07905"/>
    </source>
</evidence>
<gene>
    <name evidence="3" type="ORF">RH857_08840</name>
</gene>
<protein>
    <submittedName>
        <fullName evidence="3">PucR family transcriptional regulator</fullName>
    </submittedName>
</protein>
<comment type="caution">
    <text evidence="3">The sequence shown here is derived from an EMBL/GenBank/DDBJ whole genome shotgun (WGS) entry which is preliminary data.</text>
</comment>
<feature type="domain" description="Purine catabolism PurC-like" evidence="1">
    <location>
        <begin position="16"/>
        <end position="125"/>
    </location>
</feature>
<dbReference type="InterPro" id="IPR012914">
    <property type="entry name" value="PucR_dom"/>
</dbReference>
<organism evidence="3 4">
    <name type="scientific">Nesterenkonia flava</name>
    <dbReference type="NCBI Taxonomy" id="469799"/>
    <lineage>
        <taxon>Bacteria</taxon>
        <taxon>Bacillati</taxon>
        <taxon>Actinomycetota</taxon>
        <taxon>Actinomycetes</taxon>
        <taxon>Micrococcales</taxon>
        <taxon>Micrococcaceae</taxon>
        <taxon>Nesterenkonia</taxon>
    </lineage>
</organism>
<keyword evidence="4" id="KW-1185">Reference proteome</keyword>
<dbReference type="InterPro" id="IPR025736">
    <property type="entry name" value="PucR_C-HTH_dom"/>
</dbReference>
<dbReference type="Proteomes" id="UP001260872">
    <property type="component" value="Unassembled WGS sequence"/>
</dbReference>
<dbReference type="Gene3D" id="1.10.10.2840">
    <property type="entry name" value="PucR C-terminal helix-turn-helix domain"/>
    <property type="match status" value="1"/>
</dbReference>
<dbReference type="InterPro" id="IPR051448">
    <property type="entry name" value="CdaR-like_regulators"/>
</dbReference>